<feature type="domain" description="EF-hand" evidence="5">
    <location>
        <begin position="1509"/>
        <end position="1544"/>
    </location>
</feature>
<dbReference type="InterPro" id="IPR036322">
    <property type="entry name" value="WD40_repeat_dom_sf"/>
</dbReference>
<dbReference type="Pfam" id="PF00400">
    <property type="entry name" value="WD40"/>
    <property type="match status" value="5"/>
</dbReference>
<feature type="repeat" description="WD" evidence="3">
    <location>
        <begin position="958"/>
        <end position="992"/>
    </location>
</feature>
<dbReference type="EMBL" id="HBIW01001375">
    <property type="protein sequence ID" value="CAE0685755.1"/>
    <property type="molecule type" value="Transcribed_RNA"/>
</dbReference>
<evidence type="ECO:0000256" key="3">
    <source>
        <dbReference type="PROSITE-ProRule" id="PRU00221"/>
    </source>
</evidence>
<evidence type="ECO:0000259" key="5">
    <source>
        <dbReference type="PROSITE" id="PS50222"/>
    </source>
</evidence>
<feature type="compositionally biased region" description="Basic and acidic residues" evidence="4">
    <location>
        <begin position="1168"/>
        <end position="1190"/>
    </location>
</feature>
<dbReference type="PROSITE" id="PS00678">
    <property type="entry name" value="WD_REPEATS_1"/>
    <property type="match status" value="1"/>
</dbReference>
<feature type="domain" description="EF-hand" evidence="5">
    <location>
        <begin position="107"/>
        <end position="142"/>
    </location>
</feature>
<dbReference type="SUPFAM" id="SSF47473">
    <property type="entry name" value="EF-hand"/>
    <property type="match status" value="1"/>
</dbReference>
<sequence length="1594" mass="177659">MPSDVATNTMMRLPASELMTMRDDFLKEGTAGLTLTQFVRVMLRRGRQAQVNDWTQEANKRRMSGLSLGDRPHFDSDNDDIDDDPELRDEHGQIKPLVDSSGRPNLEAIDDLCELFDSIDVNGDERLEWDEFTRCVIEHGMGGQKREAHDRYEPRDIRPDKEQVFGDYKPGEGGDGPLKFLRWLPEMRLLCVCAAGTFGLFPPFPRQQALRLPPKPVYTDALEVVDAENLDDDVSDDDGEDAELHTYLKDAGVSCLDVAFAPGDELVIVLCSDLTLRFYHCSARASPNDETIKCRGAVRLRDPSFRLAWWAGSILEGPHEGSRLCFLVGPRKDIDVLCMEPFDGFNRDVKMPSIARLPSLVGHTDAVMDALVLDQPREIYIPSSRKEMSREVGLLATCSLDKTIRLWHLPECKEVWCLTGHISGVRSLSYDRHQSLLVSCGFEYTVRGWGVTGEQAFPMFTLEGGHNASVRCVRCAPGGAAFCVSLDDDGVMSWWDTSRDSVASPTERLTHSVQLETETCLLVEPVGCGVDVDAAEDLFRSFASERAEQLLRGDEEEVEEVSEAQKLIKQRHKGDDNNHTKRALADAATAGQAMAYSSNAISLACGGKRGIVRWLDAADHRDAEAPATHIDYSSQTHSILTAHDSSLKLWDARTGLLVHEETLEDSLVSGLSFDARGRRCIVTDRSGTVKIRRAKDGCELMYLGKHGAECSAVAYCPLDRIVVTAGWDRALHVYDELEDDPQDSLVRYTTNAHDGDIQQVCLSRDEGLICTSDRNGRTKLWDFETLLLVGECFDGDGSALPEASSLSFIKPYPCLVHTDDDSGVRLISTKTRRSALRFENGKAARIDGELRRGAAATCSQSFVDLHGGKEIAPGVMSGRVLVFTGDSRGAIQSFDVQDALKRLNIEAIASPKWKRMGYNPRRKLSRDHALSEVNDIQLKPSRDYPIRSGLASYTCNRWNAHDRAVTCVVVTADPPRLISCSTDGSIKAWGLDGEPVGTLTYGRDADHRALRNLAAPGRLSVAQKLKASKSAAWRFLSGKDVRRRKEATLQRARTILQEVVETKRRERMQQREAQELEEARQAARERVDEASIASYESDAAKEQERTRLIHQLEGEQTWVESEFDRLKAQASEAHREKAKAKKGKRRRKKKKPDESVDISLDDSAIPTEEERRKEEALRKELKKNEMRPDPADPDNWNVGSLNRERAMYPAHHTVLNERGAKEALKKTVKVKTAAMLTAEAEQVKHLVEPSSFFKEQFGRANRFGATGEQSVVAFKELQRTVRMPQPPVVRDEPPVSEPASSEYTSETCDESVRTWGDCTFGNVNRLPPLTENAAHARTVSATLERWQRRVDGYAKMVDEPSEKSFVARVHEPLRNKLRPQRAKKVSSKPKLDQKGPSRKKRTTARGFYGPYPFSNIDAFVKAYEAALPPEAKFGSMAPLDKVEKHETIQGIDYLRQRAVIVAEDHKTALSLKGFLKGYFPLIKPSELAECLDVCLARRGIGPFARKGDARRNELRAVFALFDVEGRGAISMADVRSAVKRGGAGLSEADAGDWPKLAEALEAKIGSINDGEIGFEAFARIVEGALRRDDEETDV</sequence>
<evidence type="ECO:0000313" key="8">
    <source>
        <dbReference type="Proteomes" id="UP000789595"/>
    </source>
</evidence>
<dbReference type="PANTHER" id="PTHR44324">
    <property type="entry name" value="WD40 REPEAT DOMAIN 95"/>
    <property type="match status" value="1"/>
</dbReference>
<dbReference type="InterPro" id="IPR002048">
    <property type="entry name" value="EF_hand_dom"/>
</dbReference>
<dbReference type="InterPro" id="IPR011992">
    <property type="entry name" value="EF-hand-dom_pair"/>
</dbReference>
<feature type="region of interest" description="Disordered" evidence="4">
    <location>
        <begin position="1286"/>
        <end position="1308"/>
    </location>
</feature>
<keyword evidence="1 3" id="KW-0853">WD repeat</keyword>
<feature type="repeat" description="WD" evidence="3">
    <location>
        <begin position="418"/>
        <end position="449"/>
    </location>
</feature>
<feature type="region of interest" description="Disordered" evidence="4">
    <location>
        <begin position="1129"/>
        <end position="1195"/>
    </location>
</feature>
<dbReference type="InterPro" id="IPR001680">
    <property type="entry name" value="WD40_rpt"/>
</dbReference>
<dbReference type="InterPro" id="IPR019775">
    <property type="entry name" value="WD40_repeat_CS"/>
</dbReference>
<evidence type="ECO:0000256" key="2">
    <source>
        <dbReference type="ARBA" id="ARBA00022737"/>
    </source>
</evidence>
<feature type="region of interest" description="Disordered" evidence="4">
    <location>
        <begin position="1369"/>
        <end position="1404"/>
    </location>
</feature>
<dbReference type="SUPFAM" id="SSF50969">
    <property type="entry name" value="YVTN repeat-like/Quinoprotein amine dehydrogenase"/>
    <property type="match status" value="1"/>
</dbReference>
<feature type="region of interest" description="Disordered" evidence="4">
    <location>
        <begin position="56"/>
        <end position="102"/>
    </location>
</feature>
<dbReference type="SMART" id="SM00320">
    <property type="entry name" value="WD40"/>
    <property type="match status" value="9"/>
</dbReference>
<dbReference type="InterPro" id="IPR051242">
    <property type="entry name" value="WD-EF-hand_domain"/>
</dbReference>
<name>A0A7S3ZKF1_9STRA</name>
<dbReference type="PROSITE" id="PS50222">
    <property type="entry name" value="EF_HAND_2"/>
    <property type="match status" value="2"/>
</dbReference>
<organism evidence="6">
    <name type="scientific">Pelagomonas calceolata</name>
    <dbReference type="NCBI Taxonomy" id="35677"/>
    <lineage>
        <taxon>Eukaryota</taxon>
        <taxon>Sar</taxon>
        <taxon>Stramenopiles</taxon>
        <taxon>Ochrophyta</taxon>
        <taxon>Pelagophyceae</taxon>
        <taxon>Pelagomonadales</taxon>
        <taxon>Pelagomonadaceae</taxon>
        <taxon>Pelagomonas</taxon>
    </lineage>
</organism>
<dbReference type="InterPro" id="IPR011044">
    <property type="entry name" value="Quino_amine_DH_bsu"/>
</dbReference>
<gene>
    <name evidence="6" type="ORF">PCAL00307_LOCUS1189</name>
    <name evidence="7" type="ORF">PECAL_5P23810</name>
</gene>
<dbReference type="OrthoDB" id="186625at2759"/>
<dbReference type="PROSITE" id="PS50082">
    <property type="entry name" value="WD_REPEATS_2"/>
    <property type="match status" value="3"/>
</dbReference>
<dbReference type="SUPFAM" id="SSF50978">
    <property type="entry name" value="WD40 repeat-like"/>
    <property type="match status" value="1"/>
</dbReference>
<dbReference type="PANTHER" id="PTHR44324:SF4">
    <property type="entry name" value="WD40 REPEAT DOMAIN 95"/>
    <property type="match status" value="1"/>
</dbReference>
<dbReference type="Proteomes" id="UP000789595">
    <property type="component" value="Unassembled WGS sequence"/>
</dbReference>
<dbReference type="GO" id="GO:0005509">
    <property type="term" value="F:calcium ion binding"/>
    <property type="evidence" value="ECO:0007669"/>
    <property type="project" value="InterPro"/>
</dbReference>
<dbReference type="InterPro" id="IPR015943">
    <property type="entry name" value="WD40/YVTN_repeat-like_dom_sf"/>
</dbReference>
<feature type="compositionally biased region" description="Basic residues" evidence="4">
    <location>
        <begin position="1136"/>
        <end position="1150"/>
    </location>
</feature>
<accession>A0A7S3ZKF1</accession>
<feature type="region of interest" description="Disordered" evidence="4">
    <location>
        <begin position="1070"/>
        <end position="1102"/>
    </location>
</feature>
<evidence type="ECO:0000313" key="6">
    <source>
        <dbReference type="EMBL" id="CAE0685755.1"/>
    </source>
</evidence>
<protein>
    <recommendedName>
        <fullName evidence="5">EF-hand domain-containing protein</fullName>
    </recommendedName>
</protein>
<evidence type="ECO:0000313" key="7">
    <source>
        <dbReference type="EMBL" id="CAH0377861.1"/>
    </source>
</evidence>
<proteinExistence type="predicted"/>
<dbReference type="Gene3D" id="1.10.238.10">
    <property type="entry name" value="EF-hand"/>
    <property type="match status" value="1"/>
</dbReference>
<feature type="compositionally biased region" description="Basic and acidic residues" evidence="4">
    <location>
        <begin position="1070"/>
        <end position="1089"/>
    </location>
</feature>
<reference evidence="7" key="2">
    <citation type="submission" date="2021-11" db="EMBL/GenBank/DDBJ databases">
        <authorList>
            <consortium name="Genoscope - CEA"/>
            <person name="William W."/>
        </authorList>
    </citation>
    <scope>NUCLEOTIDE SEQUENCE</scope>
</reference>
<evidence type="ECO:0000256" key="4">
    <source>
        <dbReference type="SAM" id="MobiDB-lite"/>
    </source>
</evidence>
<feature type="compositionally biased region" description="Basic residues" evidence="4">
    <location>
        <begin position="1375"/>
        <end position="1387"/>
    </location>
</feature>
<dbReference type="Gene3D" id="2.130.10.10">
    <property type="entry name" value="YVTN repeat-like/Quinoprotein amine dehydrogenase"/>
    <property type="match status" value="4"/>
</dbReference>
<dbReference type="PROSITE" id="PS50294">
    <property type="entry name" value="WD_REPEATS_REGION"/>
    <property type="match status" value="1"/>
</dbReference>
<keyword evidence="2" id="KW-0677">Repeat</keyword>
<reference evidence="6" key="1">
    <citation type="submission" date="2021-01" db="EMBL/GenBank/DDBJ databases">
        <authorList>
            <person name="Corre E."/>
            <person name="Pelletier E."/>
            <person name="Niang G."/>
            <person name="Scheremetjew M."/>
            <person name="Finn R."/>
            <person name="Kale V."/>
            <person name="Holt S."/>
            <person name="Cochrane G."/>
            <person name="Meng A."/>
            <person name="Brown T."/>
            <person name="Cohen L."/>
        </authorList>
    </citation>
    <scope>NUCLEOTIDE SEQUENCE</scope>
    <source>
        <strain evidence="6">CCMP1756</strain>
    </source>
</reference>
<feature type="compositionally biased region" description="Acidic residues" evidence="4">
    <location>
        <begin position="77"/>
        <end position="87"/>
    </location>
</feature>
<dbReference type="EMBL" id="CAKKNE010000005">
    <property type="protein sequence ID" value="CAH0377861.1"/>
    <property type="molecule type" value="Genomic_DNA"/>
</dbReference>
<keyword evidence="8" id="KW-1185">Reference proteome</keyword>
<evidence type="ECO:0000256" key="1">
    <source>
        <dbReference type="ARBA" id="ARBA00022574"/>
    </source>
</evidence>
<feature type="repeat" description="WD" evidence="3">
    <location>
        <begin position="750"/>
        <end position="785"/>
    </location>
</feature>